<evidence type="ECO:0000256" key="1">
    <source>
        <dbReference type="SAM" id="Phobius"/>
    </source>
</evidence>
<feature type="transmembrane region" description="Helical" evidence="1">
    <location>
        <begin position="12"/>
        <end position="36"/>
    </location>
</feature>
<name>A0A7Y9YE27_9ACTN</name>
<accession>A0A7Y9YE27</accession>
<keyword evidence="1" id="KW-0472">Membrane</keyword>
<feature type="transmembrane region" description="Helical" evidence="1">
    <location>
        <begin position="397"/>
        <end position="415"/>
    </location>
</feature>
<dbReference type="Proteomes" id="UP000537326">
    <property type="component" value="Unassembled WGS sequence"/>
</dbReference>
<evidence type="ECO:0000313" key="2">
    <source>
        <dbReference type="EMBL" id="NYI10515.1"/>
    </source>
</evidence>
<evidence type="ECO:0008006" key="4">
    <source>
        <dbReference type="Google" id="ProtNLM"/>
    </source>
</evidence>
<proteinExistence type="predicted"/>
<dbReference type="AlphaFoldDB" id="A0A7Y9YE27"/>
<organism evidence="2 3">
    <name type="scientific">Nocardioides marinus</name>
    <dbReference type="NCBI Taxonomy" id="374514"/>
    <lineage>
        <taxon>Bacteria</taxon>
        <taxon>Bacillati</taxon>
        <taxon>Actinomycetota</taxon>
        <taxon>Actinomycetes</taxon>
        <taxon>Propionibacteriales</taxon>
        <taxon>Nocardioidaceae</taxon>
        <taxon>Nocardioides</taxon>
    </lineage>
</organism>
<feature type="transmembrane region" description="Helical" evidence="1">
    <location>
        <begin position="217"/>
        <end position="238"/>
    </location>
</feature>
<dbReference type="RefSeq" id="WP_179531339.1">
    <property type="nucleotide sequence ID" value="NZ_BAAAPP010000010.1"/>
</dbReference>
<feature type="transmembrane region" description="Helical" evidence="1">
    <location>
        <begin position="292"/>
        <end position="311"/>
    </location>
</feature>
<evidence type="ECO:0000313" key="3">
    <source>
        <dbReference type="Proteomes" id="UP000537326"/>
    </source>
</evidence>
<feature type="transmembrane region" description="Helical" evidence="1">
    <location>
        <begin position="121"/>
        <end position="142"/>
    </location>
</feature>
<protein>
    <recommendedName>
        <fullName evidence="4">4-amino-4-deoxy-L-arabinose transferase</fullName>
    </recommendedName>
</protein>
<feature type="transmembrane region" description="Helical" evidence="1">
    <location>
        <begin position="172"/>
        <end position="205"/>
    </location>
</feature>
<keyword evidence="3" id="KW-1185">Reference proteome</keyword>
<reference evidence="2 3" key="1">
    <citation type="submission" date="2020-07" db="EMBL/GenBank/DDBJ databases">
        <title>Sequencing the genomes of 1000 actinobacteria strains.</title>
        <authorList>
            <person name="Klenk H.-P."/>
        </authorList>
    </citation>
    <scope>NUCLEOTIDE SEQUENCE [LARGE SCALE GENOMIC DNA]</scope>
    <source>
        <strain evidence="2 3">DSM 18248</strain>
    </source>
</reference>
<feature type="transmembrane region" description="Helical" evidence="1">
    <location>
        <begin position="357"/>
        <end position="376"/>
    </location>
</feature>
<dbReference type="EMBL" id="JACBZI010000001">
    <property type="protein sequence ID" value="NYI10515.1"/>
    <property type="molecule type" value="Genomic_DNA"/>
</dbReference>
<keyword evidence="1" id="KW-0812">Transmembrane</keyword>
<gene>
    <name evidence="2" type="ORF">BKA05_002030</name>
</gene>
<sequence>MRGEEPQPTGRTDTVSAVWVAGLLMVALATAGRAWALYGSWFYTDDHRLAGDALTGRSPADLLEPFDSQLMPLGRALAWLVTASGHESWAVAATTALVASALAGLVCLVALVVLFGARPAVLALLAVYLTSALTLPATMWWAASLNQLPLQVALWGSLATWVTYLRTGRLRWLAATAGLLLLGLTAYVKTALVLLVLAALLLGWFVEGGPVQRVRAAFVRAWPAAVALGVLAATYAGYYATQVPQVVEEDVDSGVAGDLVWQMLGRALPTALLGGPWRWAVDNPPVSRADPPAVAVALSWLVLLVLAGWLWRRRSRTLRCWLLVGGYAALAYALVATSRAQVIGSVIGTELRYLTDVLPVALLAVGLAVLGLPGAVGSSAPRERAGAPHRATSVTGAVLLVAVVLGGAASSWRYVHEWHTDNPGRAYLTAATDSLAGAGPVDVADQVVPEDVVPGYHFPRNTTAYLLPLLVDNARFPDASEDLHVLDERGSLVEASVDGEIRSGTGPEEGCGWRVRSGWTTVPLSGPTIDLVWWLRIGYLASAGTDVLVEVDGDEPVRAPVVQGLGEVLVRVEGDFDTVRLGGLPEGETLCVDEVVVGELEVAR</sequence>
<comment type="caution">
    <text evidence="2">The sequence shown here is derived from an EMBL/GenBank/DDBJ whole genome shotgun (WGS) entry which is preliminary data.</text>
</comment>
<keyword evidence="1" id="KW-1133">Transmembrane helix</keyword>
<feature type="transmembrane region" description="Helical" evidence="1">
    <location>
        <begin position="318"/>
        <end position="337"/>
    </location>
</feature>
<feature type="transmembrane region" description="Helical" evidence="1">
    <location>
        <begin position="89"/>
        <end position="114"/>
    </location>
</feature>